<protein>
    <submittedName>
        <fullName evidence="2">12876_t:CDS:1</fullName>
    </submittedName>
</protein>
<comment type="caution">
    <text evidence="2">The sequence shown here is derived from an EMBL/GenBank/DDBJ whole genome shotgun (WGS) entry which is preliminary data.</text>
</comment>
<feature type="region of interest" description="Disordered" evidence="1">
    <location>
        <begin position="262"/>
        <end position="321"/>
    </location>
</feature>
<name>A0ABN7UEV4_GIGMA</name>
<gene>
    <name evidence="2" type="ORF">GMARGA_LOCUS5873</name>
</gene>
<evidence type="ECO:0000313" key="3">
    <source>
        <dbReference type="Proteomes" id="UP000789901"/>
    </source>
</evidence>
<proteinExistence type="predicted"/>
<feature type="compositionally biased region" description="Basic and acidic residues" evidence="1">
    <location>
        <begin position="262"/>
        <end position="278"/>
    </location>
</feature>
<feature type="non-terminal residue" evidence="2">
    <location>
        <position position="1"/>
    </location>
</feature>
<dbReference type="EMBL" id="CAJVQB010002556">
    <property type="protein sequence ID" value="CAG8579374.1"/>
    <property type="molecule type" value="Genomic_DNA"/>
</dbReference>
<dbReference type="Proteomes" id="UP000789901">
    <property type="component" value="Unassembled WGS sequence"/>
</dbReference>
<keyword evidence="3" id="KW-1185">Reference proteome</keyword>
<feature type="compositionally biased region" description="Basic and acidic residues" evidence="1">
    <location>
        <begin position="304"/>
        <end position="321"/>
    </location>
</feature>
<evidence type="ECO:0000256" key="1">
    <source>
        <dbReference type="SAM" id="MobiDB-lite"/>
    </source>
</evidence>
<organism evidence="2 3">
    <name type="scientific">Gigaspora margarita</name>
    <dbReference type="NCBI Taxonomy" id="4874"/>
    <lineage>
        <taxon>Eukaryota</taxon>
        <taxon>Fungi</taxon>
        <taxon>Fungi incertae sedis</taxon>
        <taxon>Mucoromycota</taxon>
        <taxon>Glomeromycotina</taxon>
        <taxon>Glomeromycetes</taxon>
        <taxon>Diversisporales</taxon>
        <taxon>Gigasporaceae</taxon>
        <taxon>Gigaspora</taxon>
    </lineage>
</organism>
<accession>A0ABN7UEV4</accession>
<sequence length="321" mass="37460">GMMGCKLLEQELCIKQILLLQNQLNNDRTVLKLAHIRIKQDLFNAVLVGIKWKSKEDKKLQQLWQGNLACRVLVKAKELKASFGFNKNWWCKYRRRYPIRNLLQEEKGRKNLIRGLQDTGIFFVEQLLDQNGNRRAVKEESIGDANNMYTLRMASKKASYDNRKKEMVKDTNSLEKSSIKVFQCMEKQEEDRSSKICPIPTDMLEEMEKREGISLKIKRKKPDNVNGKKRSCNFLKKGKTVQIEKSSLRESKKFLLPALDEKTSSDEKVVEETKRSKPDYTSFTSSARFHETTTTPADVQEIADYSKESHHDDLQHYYDNP</sequence>
<feature type="compositionally biased region" description="Polar residues" evidence="1">
    <location>
        <begin position="279"/>
        <end position="297"/>
    </location>
</feature>
<evidence type="ECO:0000313" key="2">
    <source>
        <dbReference type="EMBL" id="CAG8579374.1"/>
    </source>
</evidence>
<reference evidence="2 3" key="1">
    <citation type="submission" date="2021-06" db="EMBL/GenBank/DDBJ databases">
        <authorList>
            <person name="Kallberg Y."/>
            <person name="Tangrot J."/>
            <person name="Rosling A."/>
        </authorList>
    </citation>
    <scope>NUCLEOTIDE SEQUENCE [LARGE SCALE GENOMIC DNA]</scope>
    <source>
        <strain evidence="2 3">120-4 pot B 10/14</strain>
    </source>
</reference>